<protein>
    <recommendedName>
        <fullName evidence="2">RNA-directed RNA polymerase L</fullName>
        <ecNumber evidence="1">2.7.7.48</ecNumber>
    </recommendedName>
    <alternativeName>
        <fullName evidence="4">Large structural protein</fullName>
    </alternativeName>
    <alternativeName>
        <fullName evidence="6">Replicase</fullName>
    </alternativeName>
    <alternativeName>
        <fullName evidence="5">Transcriptase</fullName>
    </alternativeName>
</protein>
<dbReference type="EMBL" id="MT277351">
    <property type="protein sequence ID" value="QLF99169.1"/>
    <property type="molecule type" value="Viral_cRNA"/>
</dbReference>
<evidence type="ECO:0000256" key="2">
    <source>
        <dbReference type="ARBA" id="ARBA00018602"/>
    </source>
</evidence>
<keyword evidence="8" id="KW-0696">RNA-directed RNA polymerase</keyword>
<dbReference type="PROSITE" id="PS50525">
    <property type="entry name" value="RDRP_SSRNA_NEG_SEG"/>
    <property type="match status" value="1"/>
</dbReference>
<evidence type="ECO:0000259" key="7">
    <source>
        <dbReference type="PROSITE" id="PS50525"/>
    </source>
</evidence>
<dbReference type="InterPro" id="IPR007099">
    <property type="entry name" value="RNA-dir_pol_NSvirus"/>
</dbReference>
<dbReference type="EC" id="2.7.7.48" evidence="1"/>
<evidence type="ECO:0000256" key="5">
    <source>
        <dbReference type="ARBA" id="ARBA00030436"/>
    </source>
</evidence>
<feature type="domain" description="RdRp catalytic" evidence="7">
    <location>
        <begin position="1126"/>
        <end position="1315"/>
    </location>
</feature>
<evidence type="ECO:0000313" key="8">
    <source>
        <dbReference type="EMBL" id="QLF99169.1"/>
    </source>
</evidence>
<dbReference type="GO" id="GO:0003968">
    <property type="term" value="F:RNA-directed RNA polymerase activity"/>
    <property type="evidence" value="ECO:0007669"/>
    <property type="project" value="UniProtKB-KW"/>
</dbReference>
<accession>A0A7D5JSR3</accession>
<dbReference type="GO" id="GO:0039694">
    <property type="term" value="P:viral RNA genome replication"/>
    <property type="evidence" value="ECO:0007669"/>
    <property type="project" value="InterPro"/>
</dbReference>
<keyword evidence="3 8" id="KW-0808">Transferase</keyword>
<evidence type="ECO:0000256" key="6">
    <source>
        <dbReference type="ARBA" id="ARBA00031012"/>
    </source>
</evidence>
<proteinExistence type="predicted"/>
<evidence type="ECO:0000256" key="1">
    <source>
        <dbReference type="ARBA" id="ARBA00012494"/>
    </source>
</evidence>
<evidence type="ECO:0000256" key="3">
    <source>
        <dbReference type="ARBA" id="ARBA00022679"/>
    </source>
</evidence>
<keyword evidence="8" id="KW-0548">Nucleotidyltransferase</keyword>
<sequence>MLCKAWRNHAQLSTLHDKVCEEDWGIKDVDCLIHNFKMFTNNLVKLADDYFMGTLPNKSMFPGVIKSYFKFRHDLLFHIFLLSIHEDPIPFDTDVPFSKFEIDSNKTPDYIFESDETTYVFENSVSTDMDKSRYQKGADNDTSIYRDELEKLEKKTKKPVVFVPVFFETKENTNNWNECWNLMSDLSIFEERSKIALDILITEVPNLRLLDRYNYMSFKGSDVVLSATITSVAGTLLREIEGCGLIEKGKTDQTISTMVNKEAISSLNSHRFFLIEELSYRRPDRKYKVVLAKKKPRIFSDESGLRPNRWIKMLNENLDVTFFKNCKLFFKGKEINPVGYQPFETVTQKWVSPDYHPVSNHDHCVELPSADSFEEDEEQLVYSLVDDEFKYTTNLSHKGLSSNVYNDGMIDDSVDVLVSNSAKLANEIELDSPQNPFTLPFAEPSALVAGEGTVDWVTTSDPLSLSILSQLKKGNYVRTAKVDSGLLEEKIKAHKKVRSIMARHMDGKAQGMKFNKLKNLLNKEEKAALDEMQNADKAINKATLKSIRSTDTERVRLSKEIMKTYGKPSNFRDHAKKGVKRGIKSDIWDESNKFVHTSIDFMDSEANFEIEDKILELGTDTKEMIQLKETMMTEHTQIHKEFNGLKVAHQADFVQRFCYTLLYFSQKKSTGSDFMHSNLGYKNVLLLVKGGKKIWNTQKSRVFKLWYPVPGYFSNFKKLFSPSTSFHYIKGQLYMETSWSTFEEKVLEDKSFFYYKTCSQYVNYRVRNKNQLMKKDKVCCRNILWNVLLSFNNRRSTEANLGALRNLFANCLGQYTCYPELVAEFAYCPSDVMQYYILHSLMIKLKKTVKALSVCVRSNFATPGIHPFSGAEIIDENDFTHLLYSTYAMTKAPYNQRVEQSRNLVKVMKVHESFEESVGEKEHVPFFRKTNKEGWDCFDNDFSVNYRYAFSMGTLLSGILKANNVVPEVHNKWVNLVTKPFTAIIKSSGLRGKRDTDQGFFGRKGPEVVAEELTFDYQKRYDTDRNSVGDILRNPDSLSEKKVLKSLDDLNITILDKINEYSDQGSKFSFHAVDKTQRNGGREIYVMSLETKPFCWTLEQIFAYICKFIDNELISIPSNKRLHTVHSRLFERSVDREQVKFFLTLDCRRWGPMSVFLKYTYMILGASEVLPKSLVMLMLYVTKKYFEKEIFVSKGTYEVFSKNLKNSELLKYFEEAENTHFFVMPYSFIMGIFNYLSSMMHALNQIDATRRITRRLNESYNGNISFYMDAHSDDSGGYIMCNNIKNKEVIVAEAINEYEYWLKQLNHMLSIKKCVVSDCYFELLSILYVNNKLLPVVPKFFSAMELKPTMQGYSADMSQSYSKCIELLSVGATFSEAFYATRIYSEMVRRFYHMDFSSRRPVNCFGGVFAHPAIIMLLGSLADSARLYKVDPILFNKYQMAVKVMTQNDRDSYISNGFKPTFKIDPSTAQAKVSEVIGTFFGESLNNEVFTNVSFKHSFLYLASFTKMINNTGFVASLNYNTNTRRLTKIFHTQKAPVYKIFGVSLSLDDLVVLIENYALGVTKELNAEASSFVSEIEEKTRQIDEKKQQILYDFLIGEANNVYDYLSDTITETIRVETQHLTCKPCTVDIDLSPISINLNESLESIYYFGTEEFRFFNLKKDLSRQKSLCHRAMDLIGAEYDTYEKFMFYMRKLQKYNCNLHMYSYVNSDNRAVKNYLDLFGLIETNTMYGKKITKVYKAISEKYGGLMQTNLSDPVLIEELKAVKLDKLMRNGKIKRDFEVNLTRQISKSFNEDCESLTRSPLNVSNFYSWQSRSKKLSSHWFGSSQCLLMINGCLVNLTITSGILTQIECNDLDLVDASFIRQMKNFVENSEIRIKRSISDYTNAWHFGENEGEDKFDIERKLSSTYCPIKLYQKDYFHHLKSNSYKKIDPFTLHCIGKPFSVKILYSDLVLSKSDVAEHNFSPNELRKLGLKNFFMTEATHSDRFELVENLDHTELYSRLIKNKLYKRTPFIQRLRAVDEYEPIEKQLIEVLIQKNVNPQNIPDSAYEVLAQQLEADIHENKLKDLIIDITNCTNEDMLQNFISKWGIGETSVLRLYDQSLNAKAFENPELFRINYRPMSIKAVDCILKALDSCFDDRLVNKFNKIYNDLPKPVSHSEINSFWVRLLWNNNSKRPNNDFHVRNATQLISCVFEDKRSMSNFKSLISADPLLSSLPLSADYIDQWVRLIYKLTMGDRPRTFADMAQLSKDYRARNLGKKTEQLPYNVGFIGKLPKLPLKPTKVKIDISSGAEVGSINYRCVTHTLSKPNEWFRMFSAYEPEVLDYEASYNNCDEIEDFIDDSCMDFAAGAAVYREFKEDYEFEPIFYDLNKHRNWKDSRLKNGELCKSIDLPNYFVLGKVSLDYISTFNPFYLLITDTIPEDYKYQPSGRVTVYRSESLSFANSYLIFAYNLPWEINGLKKVDATAFSVTHSVKRNPKFSYYIDGSAVVNDGDITQDYQYQRYMTAMSSTTIGDNAVNVIVLEESLKKASKQEDETLKNMMLNEVLEKAIGAYKRGELEMLNAKNLIKNAGFEISDEFFSKLLELPDPLLKYYVTNLKHRLGIKGQLLKALATVDVKGMMKNVTFEEKPIQENLAFGLKNNYMHEQNDYNPISGNVPLSRELQIAFGSHVGILANRNLKLRPAEKTQIRHQLSGLKSDFKSVLMNSPAEEMLKFRKYTIFIDFMMDLAMNAETVEKHGDRSVFDEFYTDFIEKYTEFSSLSSDEEVSYLDDVDTDFVQLAFMR</sequence>
<organism evidence="8">
    <name type="scientific">Halophytophthora RNA virus 2</name>
    <dbReference type="NCBI Taxonomy" id="2717544"/>
    <lineage>
        <taxon>Viruses</taxon>
        <taxon>Riboviria</taxon>
        <taxon>Orthornavirae</taxon>
        <taxon>Negarnaviricota</taxon>
        <taxon>Polyploviricotina</taxon>
        <taxon>Ellioviricetes</taxon>
        <taxon>Bunyavirales</taxon>
    </lineage>
</organism>
<reference evidence="8" key="1">
    <citation type="submission" date="2020-03" db="EMBL/GenBank/DDBJ databases">
        <title>Marine oomycetes of the genus Halophytophthora harbour viruses related to bunyaviruses.</title>
        <authorList>
            <person name="Botella L."/>
            <person name="Janousek J."/>
            <person name="Maia C."/>
            <person name="Horta-Jung M."/>
            <person name="Raco M."/>
            <person name="Jung T."/>
        </authorList>
    </citation>
    <scope>NUCLEOTIDE SEQUENCE</scope>
    <source>
        <strain evidence="8">HRV2/BD641</strain>
    </source>
</reference>
<evidence type="ECO:0000256" key="4">
    <source>
        <dbReference type="ARBA" id="ARBA00030285"/>
    </source>
</evidence>
<name>A0A7D5JSR3_9VIRU</name>